<comment type="subcellular location">
    <subcellularLocation>
        <location evidence="1">Cell membrane</location>
        <topology evidence="1">Multi-pass membrane protein</topology>
    </subcellularLocation>
    <subcellularLocation>
        <location evidence="9">Membrane</location>
        <topology evidence="9">Multi-pass membrane protein</topology>
    </subcellularLocation>
</comment>
<dbReference type="NCBIfam" id="TIGR03592">
    <property type="entry name" value="yidC_oxa1_cterm"/>
    <property type="match status" value="1"/>
</dbReference>
<feature type="compositionally biased region" description="Polar residues" evidence="10">
    <location>
        <begin position="365"/>
        <end position="380"/>
    </location>
</feature>
<keyword evidence="6 11" id="KW-1133">Transmembrane helix</keyword>
<evidence type="ECO:0000256" key="10">
    <source>
        <dbReference type="SAM" id="MobiDB-lite"/>
    </source>
</evidence>
<evidence type="ECO:0000313" key="13">
    <source>
        <dbReference type="EMBL" id="CUN49022.1"/>
    </source>
</evidence>
<evidence type="ECO:0000256" key="1">
    <source>
        <dbReference type="ARBA" id="ARBA00004651"/>
    </source>
</evidence>
<evidence type="ECO:0000256" key="4">
    <source>
        <dbReference type="ARBA" id="ARBA00022692"/>
    </source>
</evidence>
<dbReference type="PANTHER" id="PTHR12428">
    <property type="entry name" value="OXA1"/>
    <property type="match status" value="1"/>
</dbReference>
<protein>
    <submittedName>
        <fullName evidence="13">Stage III sporulation protein J</fullName>
    </submittedName>
</protein>
<evidence type="ECO:0000256" key="7">
    <source>
        <dbReference type="ARBA" id="ARBA00023136"/>
    </source>
</evidence>
<dbReference type="EMBL" id="CYYV01000001">
    <property type="protein sequence ID" value="CUN49022.1"/>
    <property type="molecule type" value="Genomic_DNA"/>
</dbReference>
<dbReference type="GO" id="GO:0015031">
    <property type="term" value="P:protein transport"/>
    <property type="evidence" value="ECO:0007669"/>
    <property type="project" value="UniProtKB-KW"/>
</dbReference>
<dbReference type="GO" id="GO:0051205">
    <property type="term" value="P:protein insertion into membrane"/>
    <property type="evidence" value="ECO:0007669"/>
    <property type="project" value="TreeGrafter"/>
</dbReference>
<dbReference type="Proteomes" id="UP000095706">
    <property type="component" value="Unassembled WGS sequence"/>
</dbReference>
<proteinExistence type="inferred from homology"/>
<dbReference type="PANTHER" id="PTHR12428:SF65">
    <property type="entry name" value="CYTOCHROME C OXIDASE ASSEMBLY PROTEIN COX18, MITOCHONDRIAL"/>
    <property type="match status" value="1"/>
</dbReference>
<feature type="compositionally biased region" description="Basic and acidic residues" evidence="10">
    <location>
        <begin position="387"/>
        <end position="397"/>
    </location>
</feature>
<evidence type="ECO:0000256" key="2">
    <source>
        <dbReference type="ARBA" id="ARBA00022448"/>
    </source>
</evidence>
<feature type="transmembrane region" description="Helical" evidence="11">
    <location>
        <begin position="35"/>
        <end position="57"/>
    </location>
</feature>
<keyword evidence="4 9" id="KW-0812">Transmembrane</keyword>
<dbReference type="CDD" id="cd20070">
    <property type="entry name" value="5TM_YidC_Alb3"/>
    <property type="match status" value="1"/>
</dbReference>
<feature type="transmembrane region" description="Helical" evidence="11">
    <location>
        <begin position="12"/>
        <end position="29"/>
    </location>
</feature>
<dbReference type="GO" id="GO:0032977">
    <property type="term" value="F:membrane insertase activity"/>
    <property type="evidence" value="ECO:0007669"/>
    <property type="project" value="InterPro"/>
</dbReference>
<feature type="region of interest" description="Disordered" evidence="10">
    <location>
        <begin position="352"/>
        <end position="399"/>
    </location>
</feature>
<dbReference type="InterPro" id="IPR028055">
    <property type="entry name" value="YidC/Oxa/ALB_C"/>
</dbReference>
<dbReference type="InterPro" id="IPR001708">
    <property type="entry name" value="YidC/ALB3/OXA1/COX18"/>
</dbReference>
<comment type="similarity">
    <text evidence="9">Belongs to the OXA1/ALB3/YidC family.</text>
</comment>
<dbReference type="RefSeq" id="WP_055225964.1">
    <property type="nucleotide sequence ID" value="NZ_CYYV01000001.1"/>
</dbReference>
<gene>
    <name evidence="13" type="primary">misCA</name>
    <name evidence="13" type="ORF">ERS852406_00299</name>
</gene>
<keyword evidence="5" id="KW-0653">Protein transport</keyword>
<keyword evidence="3" id="KW-1003">Cell membrane</keyword>
<keyword evidence="2" id="KW-0813">Transport</keyword>
<name>A0A173XB41_9FIRM</name>
<evidence type="ECO:0000259" key="12">
    <source>
        <dbReference type="Pfam" id="PF02096"/>
    </source>
</evidence>
<evidence type="ECO:0000256" key="11">
    <source>
        <dbReference type="SAM" id="Phobius"/>
    </source>
</evidence>
<evidence type="ECO:0000256" key="8">
    <source>
        <dbReference type="ARBA" id="ARBA00023186"/>
    </source>
</evidence>
<accession>A0A173XB41</accession>
<sequence>MDIVLSKSTWPIIGWVCQILGWLINGIYFCLEKIGIPNIGIAIILYTIIIYLVLTPLQIKQQKMSKMMSVMQPDLQRIEKKYQNKKDQASQMKKSEETMAVYQKYGVSPTGSCSTLLVQMPILLALYQVIYHIPGYIGSVRNVFQGLTTQMMGVSGYSDILTQFITDNRVTMYSKVSETLTENNLLDMFYVLKPSQWTKLADISEFSVIADTITKTAAESKHINMFLGFNITQSPMDVIREGMANGSALLIAGAILVPVLAWFTQWLNYKLMPQAPSSNNGNKTANSMENSMKTMNTVMPVFSAFMCLSFSIGIGIYWIAGALVRSVQQVVINRHMSSIDMDEVIRKNQEKAAKKREKAGLPPQKITQAATQSVRNIQVQENEEPSAEEKEAARKASTEYYNSNQEYRAGSIAAKANMVKQFDEKNSKKKK</sequence>
<dbReference type="InterPro" id="IPR047196">
    <property type="entry name" value="YidC_ALB_C"/>
</dbReference>
<evidence type="ECO:0000256" key="5">
    <source>
        <dbReference type="ARBA" id="ARBA00022927"/>
    </source>
</evidence>
<reference evidence="13 14" key="1">
    <citation type="submission" date="2015-09" db="EMBL/GenBank/DDBJ databases">
        <authorList>
            <consortium name="Pathogen Informatics"/>
        </authorList>
    </citation>
    <scope>NUCLEOTIDE SEQUENCE [LARGE SCALE GENOMIC DNA]</scope>
    <source>
        <strain evidence="13 14">2789STDY5608849</strain>
    </source>
</reference>
<evidence type="ECO:0000256" key="9">
    <source>
        <dbReference type="RuleBase" id="RU003945"/>
    </source>
</evidence>
<dbReference type="GO" id="GO:0005886">
    <property type="term" value="C:plasma membrane"/>
    <property type="evidence" value="ECO:0007669"/>
    <property type="project" value="UniProtKB-SubCell"/>
</dbReference>
<feature type="transmembrane region" description="Helical" evidence="11">
    <location>
        <begin position="301"/>
        <end position="324"/>
    </location>
</feature>
<feature type="transmembrane region" description="Helical" evidence="11">
    <location>
        <begin position="243"/>
        <end position="263"/>
    </location>
</feature>
<dbReference type="AlphaFoldDB" id="A0A173XB41"/>
<feature type="domain" description="Membrane insertase YidC/Oxa/ALB C-terminal" evidence="12">
    <location>
        <begin position="40"/>
        <end position="334"/>
    </location>
</feature>
<organism evidence="13 14">
    <name type="scientific">Fusicatenibacter saccharivorans</name>
    <dbReference type="NCBI Taxonomy" id="1150298"/>
    <lineage>
        <taxon>Bacteria</taxon>
        <taxon>Bacillati</taxon>
        <taxon>Bacillota</taxon>
        <taxon>Clostridia</taxon>
        <taxon>Lachnospirales</taxon>
        <taxon>Lachnospiraceae</taxon>
        <taxon>Fusicatenibacter</taxon>
    </lineage>
</organism>
<dbReference type="Pfam" id="PF02096">
    <property type="entry name" value="60KD_IMP"/>
    <property type="match status" value="1"/>
</dbReference>
<keyword evidence="7 11" id="KW-0472">Membrane</keyword>
<keyword evidence="8" id="KW-0143">Chaperone</keyword>
<evidence type="ECO:0000256" key="6">
    <source>
        <dbReference type="ARBA" id="ARBA00022989"/>
    </source>
</evidence>
<evidence type="ECO:0000256" key="3">
    <source>
        <dbReference type="ARBA" id="ARBA00022475"/>
    </source>
</evidence>
<evidence type="ECO:0000313" key="14">
    <source>
        <dbReference type="Proteomes" id="UP000095706"/>
    </source>
</evidence>